<dbReference type="InterPro" id="IPR050327">
    <property type="entry name" value="Proton-linked_MCT"/>
</dbReference>
<dbReference type="EMBL" id="JACVVK020000178">
    <property type="protein sequence ID" value="KAK7486456.1"/>
    <property type="molecule type" value="Genomic_DNA"/>
</dbReference>
<feature type="transmembrane region" description="Helical" evidence="7">
    <location>
        <begin position="471"/>
        <end position="494"/>
    </location>
</feature>
<feature type="transmembrane region" description="Helical" evidence="7">
    <location>
        <begin position="678"/>
        <end position="700"/>
    </location>
</feature>
<dbReference type="Gene3D" id="1.20.1250.20">
    <property type="entry name" value="MFS general substrate transporter like domains"/>
    <property type="match status" value="3"/>
</dbReference>
<dbReference type="GO" id="GO:0016740">
    <property type="term" value="F:transferase activity"/>
    <property type="evidence" value="ECO:0007669"/>
    <property type="project" value="UniProtKB-KW"/>
</dbReference>
<feature type="transmembrane region" description="Helical" evidence="7">
    <location>
        <begin position="1031"/>
        <end position="1053"/>
    </location>
</feature>
<feature type="transmembrane region" description="Helical" evidence="7">
    <location>
        <begin position="926"/>
        <end position="944"/>
    </location>
</feature>
<dbReference type="GO" id="GO:0016020">
    <property type="term" value="C:membrane"/>
    <property type="evidence" value="ECO:0007669"/>
    <property type="project" value="UniProtKB-ARBA"/>
</dbReference>
<evidence type="ECO:0000313" key="9">
    <source>
        <dbReference type="Proteomes" id="UP001519460"/>
    </source>
</evidence>
<reference evidence="8 9" key="1">
    <citation type="journal article" date="2023" name="Sci. Data">
        <title>Genome assembly of the Korean intertidal mud-creeper Batillaria attramentaria.</title>
        <authorList>
            <person name="Patra A.K."/>
            <person name="Ho P.T."/>
            <person name="Jun S."/>
            <person name="Lee S.J."/>
            <person name="Kim Y."/>
            <person name="Won Y.J."/>
        </authorList>
    </citation>
    <scope>NUCLEOTIDE SEQUENCE [LARGE SCALE GENOMIC DNA]</scope>
    <source>
        <strain evidence="8">Wonlab-2016</strain>
    </source>
</reference>
<keyword evidence="5" id="KW-1015">Disulfide bond</keyword>
<feature type="transmembrane region" description="Helical" evidence="7">
    <location>
        <begin position="129"/>
        <end position="147"/>
    </location>
</feature>
<feature type="transmembrane region" description="Helical" evidence="7">
    <location>
        <begin position="620"/>
        <end position="642"/>
    </location>
</feature>
<comment type="similarity">
    <text evidence="1">Belongs to the ADP-ribosyl cyclase family.</text>
</comment>
<feature type="transmembrane region" description="Helical" evidence="7">
    <location>
        <begin position="153"/>
        <end position="175"/>
    </location>
</feature>
<feature type="transmembrane region" description="Helical" evidence="7">
    <location>
        <begin position="34"/>
        <end position="56"/>
    </location>
</feature>
<gene>
    <name evidence="8" type="ORF">BaRGS_00022257</name>
</gene>
<dbReference type="Pfam" id="PF02267">
    <property type="entry name" value="Rib_hydrolayse"/>
    <property type="match status" value="2"/>
</dbReference>
<organism evidence="8 9">
    <name type="scientific">Batillaria attramentaria</name>
    <dbReference type="NCBI Taxonomy" id="370345"/>
    <lineage>
        <taxon>Eukaryota</taxon>
        <taxon>Metazoa</taxon>
        <taxon>Spiralia</taxon>
        <taxon>Lophotrochozoa</taxon>
        <taxon>Mollusca</taxon>
        <taxon>Gastropoda</taxon>
        <taxon>Caenogastropoda</taxon>
        <taxon>Sorbeoconcha</taxon>
        <taxon>Cerithioidea</taxon>
        <taxon>Batillariidae</taxon>
        <taxon>Batillaria</taxon>
    </lineage>
</organism>
<evidence type="ECO:0008006" key="10">
    <source>
        <dbReference type="Google" id="ProtNLM"/>
    </source>
</evidence>
<dbReference type="SUPFAM" id="SSF52309">
    <property type="entry name" value="N-(deoxy)ribosyltransferase-like"/>
    <property type="match status" value="1"/>
</dbReference>
<dbReference type="InterPro" id="IPR003193">
    <property type="entry name" value="ADP-ribosyl_cyclase"/>
</dbReference>
<feature type="transmembrane region" description="Helical" evidence="7">
    <location>
        <begin position="401"/>
        <end position="419"/>
    </location>
</feature>
<evidence type="ECO:0000256" key="4">
    <source>
        <dbReference type="ARBA" id="ARBA00023027"/>
    </source>
</evidence>
<feature type="transmembrane region" description="Helical" evidence="7">
    <location>
        <begin position="99"/>
        <end position="117"/>
    </location>
</feature>
<keyword evidence="7" id="KW-0472">Membrane</keyword>
<evidence type="ECO:0000256" key="2">
    <source>
        <dbReference type="ARBA" id="ARBA00022679"/>
    </source>
</evidence>
<dbReference type="PANTHER" id="PTHR11360:SF306">
    <property type="entry name" value="RE01051P"/>
    <property type="match status" value="1"/>
</dbReference>
<feature type="transmembrane region" description="Helical" evidence="7">
    <location>
        <begin position="63"/>
        <end position="87"/>
    </location>
</feature>
<evidence type="ECO:0000256" key="6">
    <source>
        <dbReference type="SAM" id="MobiDB-lite"/>
    </source>
</evidence>
<name>A0ABD0KHQ7_9CAEN</name>
<keyword evidence="2" id="KW-0808">Transferase</keyword>
<proteinExistence type="inferred from homology"/>
<feature type="region of interest" description="Disordered" evidence="6">
    <location>
        <begin position="714"/>
        <end position="744"/>
    </location>
</feature>
<evidence type="ECO:0000256" key="5">
    <source>
        <dbReference type="ARBA" id="ARBA00023157"/>
    </source>
</evidence>
<evidence type="ECO:0000256" key="1">
    <source>
        <dbReference type="ARBA" id="ARBA00005406"/>
    </source>
</evidence>
<sequence>AFINFVLAAGYNSGNYVFFVKFLEVFEASVSKTALLYGVKQAVNSVVGMFVLNAVVERVGVRVTVLAGGFFIGVSAILASFATNLTYLILSQAVLEESLGLALCGMTPTLLIGFYFRRRRSLANCISKCGVGAGAMIFPPMITYFIQEYGVRGALLLVGGICLNGLTAGALMRPLSFYTKRHRLRSARRRRSDAEGFSEDEKQEELNTRIDFKVTEEKNTPNVTAKYEGTRTSSENFEQTPNLLFNNGVFRPVNGYSNGAHVNNAALRHTEMTSSVPDVGDVQMLTRSTPDIVFHTTGLGSSPRRRTASISGSDNLRIRHTEHKMTKSLLDVIEDSSITRYLSRPHIYNDNFVLLQNKENSVTDSDSPKKKSTCTGQACRCLKRVGGVLDFSLFRSPMFRVLTLFFVTSPLINALPAFLPAMSKDKGVTESQAAVLLSIIGGLDLCGRIITGFIDDLKIFKLTRFLTTFPLMIGLAVVFGLLAGVAPCLVPILIMEDIGLEHTAKAMGFCKLFSGAAMAAGLPLLGAFINFVLAAGYNSGNYVFFVKFLEVFEASVSKTALLYGVKQAVNSVVGMFVLNAVVGRVGVRVTVLAGGFFLGVSAILASFATNLTYLILSQAVLHGFGVGLCGVTPTLLIGFYFRRRRSLANSISKCGVGAGAMIFPPMITYFIQEYGVRGALLLVGSICLNGLTAGALMRPLSFYTKRHRLRSARRRQSDAECFSEDEKQGEVNTRTDFKATEEKNRPNVTAKYEENRTSFENLKQKPNLLFDNGVFRPVNGYSNGAHVNNAALRHTEMTSSVPDVGDVPMLTRSTPDIVFHTTGLGSSPRRRTASISGSDNLRIRHTEHKMTKSLLDVIEDSSITRYLSRPHIYSDNFVIPENEENSVTDSDSPKKKSTCTSQACRCLKRVGGVLDFSLFRSPMFRVLTLFFVTAPLTNALPAFLPAMSKDKGLTESQAAVLLSIIGGLDLCGRIITGFIDDLKIFKLTRFLTTFPLMIGLAVVFGLLVGVTPCLVPILIMEDIGLEHTAKAMGFCKLFSGAAMAAGLPLLGYIRDVTGNYDVTSHVIGVSALISAGLLFILRFFPHRHPTLQEQMAVVEEECSPLNSTSQKSVNAGERKPRPEYWYTTLPVRLDERRETKREDSVQLNGFYVFDSSQLNGFYVFDSSQLNGFYVFDSSQLNGFYVFDSSQLNGFYVFDSSQLNGHRQGFENHSMLGKAARAPVSQYIASYRLAVTAWQGTQRDTEAKPKMVSGTLASPVASLVMAVFTTLLIGVFCVTRVTSECPETSGPTEELRALLVGRCLQYTTFVNPGAFCSERPSSFVVYSVNCTNIAETFIEAFAHQEKCNISMDRYQPFLNATYHDFPPDKAIFWEGVYGFVHQYSQMGKRALTLEDVLPGYLIDRTSFCSDPSRKDGIGGLGTQECQGFENTDGCPWNAEFSFWSAASTYVSARGDNYFSRAYARFDHSTTRCQRNEVASLELFASRAKGTISIMLNASTGSAYSPDSFFGRWELPHLKTGDVTHANVWLVHAPGHEVNDVLWLLCWDNRSASECQAMTSSGSHVRLGCQWTVLILLVTLLVVTTGVMYQ</sequence>
<dbReference type="PANTHER" id="PTHR11360">
    <property type="entry name" value="MONOCARBOXYLATE TRANSPORTER"/>
    <property type="match status" value="1"/>
</dbReference>
<feature type="transmembrane region" description="Helical" evidence="7">
    <location>
        <begin position="1569"/>
        <end position="1587"/>
    </location>
</feature>
<accession>A0ABD0KHQ7</accession>
<keyword evidence="7" id="KW-1133">Transmembrane helix</keyword>
<keyword evidence="3" id="KW-0378">Hydrolase</keyword>
<dbReference type="SUPFAM" id="SSF103473">
    <property type="entry name" value="MFS general substrate transporter"/>
    <property type="match status" value="2"/>
</dbReference>
<evidence type="ECO:0000256" key="3">
    <source>
        <dbReference type="ARBA" id="ARBA00022801"/>
    </source>
</evidence>
<dbReference type="Pfam" id="PF07690">
    <property type="entry name" value="MFS_1"/>
    <property type="match status" value="2"/>
</dbReference>
<dbReference type="Gene3D" id="1.20.82.10">
    <property type="entry name" value="ADP Ribosyl Cyclase, Chain A, domain 1"/>
    <property type="match status" value="1"/>
</dbReference>
<dbReference type="InterPro" id="IPR036259">
    <property type="entry name" value="MFS_trans_sf"/>
</dbReference>
<comment type="caution">
    <text evidence="8">The sequence shown here is derived from an EMBL/GenBank/DDBJ whole genome shotgun (WGS) entry which is preliminary data.</text>
</comment>
<keyword evidence="4" id="KW-0520">NAD</keyword>
<feature type="transmembrane region" description="Helical" evidence="7">
    <location>
        <begin position="654"/>
        <end position="672"/>
    </location>
</feature>
<dbReference type="Gene3D" id="3.40.50.720">
    <property type="entry name" value="NAD(P)-binding Rossmann-like Domain"/>
    <property type="match status" value="1"/>
</dbReference>
<dbReference type="GO" id="GO:0016787">
    <property type="term" value="F:hydrolase activity"/>
    <property type="evidence" value="ECO:0007669"/>
    <property type="project" value="UniProtKB-KW"/>
</dbReference>
<feature type="compositionally biased region" description="Basic and acidic residues" evidence="6">
    <location>
        <begin position="724"/>
        <end position="744"/>
    </location>
</feature>
<keyword evidence="7" id="KW-0812">Transmembrane</keyword>
<evidence type="ECO:0000256" key="7">
    <source>
        <dbReference type="SAM" id="Phobius"/>
    </source>
</evidence>
<feature type="transmembrane region" description="Helical" evidence="7">
    <location>
        <begin position="589"/>
        <end position="608"/>
    </location>
</feature>
<dbReference type="Proteomes" id="UP001519460">
    <property type="component" value="Unassembled WGS sequence"/>
</dbReference>
<feature type="transmembrane region" description="Helical" evidence="7">
    <location>
        <begin position="515"/>
        <end position="540"/>
    </location>
</feature>
<protein>
    <recommendedName>
        <fullName evidence="10">Major facilitator superfamily (MFS) profile domain-containing protein</fullName>
    </recommendedName>
</protein>
<evidence type="ECO:0000313" key="8">
    <source>
        <dbReference type="EMBL" id="KAK7486456.1"/>
    </source>
</evidence>
<feature type="transmembrane region" description="Helical" evidence="7">
    <location>
        <begin position="996"/>
        <end position="1019"/>
    </location>
</feature>
<feature type="non-terminal residue" evidence="8">
    <location>
        <position position="1"/>
    </location>
</feature>
<keyword evidence="9" id="KW-1185">Reference proteome</keyword>
<feature type="transmembrane region" description="Helical" evidence="7">
    <location>
        <begin position="1255"/>
        <end position="1275"/>
    </location>
</feature>
<feature type="transmembrane region" description="Helical" evidence="7">
    <location>
        <begin position="1065"/>
        <end position="1084"/>
    </location>
</feature>
<dbReference type="InterPro" id="IPR011701">
    <property type="entry name" value="MFS"/>
</dbReference>